<dbReference type="OrthoDB" id="176168at2"/>
<dbReference type="InterPro" id="IPR008979">
    <property type="entry name" value="Galactose-bd-like_sf"/>
</dbReference>
<comment type="similarity">
    <text evidence="1 2">Belongs to the glycosyl hydrolase 31 family.</text>
</comment>
<reference evidence="5" key="1">
    <citation type="submission" date="2017-02" db="EMBL/GenBank/DDBJ databases">
        <title>Comparative genomics and description of representatives of a novel lineage of planctomycetes thriving in anoxic sediments.</title>
        <authorList>
            <person name="Spring S."/>
            <person name="Bunk B."/>
            <person name="Sproer C."/>
        </authorList>
    </citation>
    <scope>NUCLEOTIDE SEQUENCE [LARGE SCALE GENOMIC DNA]</scope>
    <source>
        <strain evidence="5">SM-Chi-D1</strain>
    </source>
</reference>
<dbReference type="InterPro" id="IPR000322">
    <property type="entry name" value="Glyco_hydro_31_TIM"/>
</dbReference>
<dbReference type="Gene3D" id="2.60.120.1060">
    <property type="entry name" value="NPCBM/NEW2 domain"/>
    <property type="match status" value="1"/>
</dbReference>
<proteinExistence type="inferred from homology"/>
<name>A0A1Q2MFH8_9BACT</name>
<evidence type="ECO:0000256" key="2">
    <source>
        <dbReference type="RuleBase" id="RU361185"/>
    </source>
</evidence>
<dbReference type="Pfam" id="PF00754">
    <property type="entry name" value="F5_F8_type_C"/>
    <property type="match status" value="1"/>
</dbReference>
<dbReference type="InterPro" id="IPR051816">
    <property type="entry name" value="Glycosyl_Hydrolase_31"/>
</dbReference>
<evidence type="ECO:0000313" key="4">
    <source>
        <dbReference type="EMBL" id="AQQ71308.1"/>
    </source>
</evidence>
<dbReference type="PANTHER" id="PTHR43863">
    <property type="entry name" value="HYDROLASE, PUTATIVE (AFU_ORTHOLOGUE AFUA_1G03140)-RELATED"/>
    <property type="match status" value="1"/>
</dbReference>
<keyword evidence="2 4" id="KW-0326">Glycosidase</keyword>
<dbReference type="KEGG" id="pbas:SMSP2_01679"/>
<dbReference type="Pfam" id="PF17137">
    <property type="entry name" value="DUF5110"/>
    <property type="match status" value="1"/>
</dbReference>
<dbReference type="InterPro" id="IPR013780">
    <property type="entry name" value="Glyco_hydro_b"/>
</dbReference>
<dbReference type="SUPFAM" id="SSF51445">
    <property type="entry name" value="(Trans)glycosidases"/>
    <property type="match status" value="1"/>
</dbReference>
<gene>
    <name evidence="4" type="primary">yicI_1</name>
    <name evidence="4" type="ORF">SMSP2_01679</name>
</gene>
<dbReference type="Proteomes" id="UP000188181">
    <property type="component" value="Chromosome"/>
</dbReference>
<dbReference type="STRING" id="1851148.SMSP2_01679"/>
<dbReference type="PROSITE" id="PS50022">
    <property type="entry name" value="FA58C_3"/>
    <property type="match status" value="1"/>
</dbReference>
<dbReference type="GO" id="GO:0061634">
    <property type="term" value="F:alpha-D-xyloside xylohydrolase"/>
    <property type="evidence" value="ECO:0007669"/>
    <property type="project" value="UniProtKB-EC"/>
</dbReference>
<dbReference type="Gene3D" id="2.60.40.1180">
    <property type="entry name" value="Golgi alpha-mannosidase II"/>
    <property type="match status" value="2"/>
</dbReference>
<dbReference type="EC" id="3.2.1.177" evidence="4"/>
<dbReference type="InterPro" id="IPR017853">
    <property type="entry name" value="GH"/>
</dbReference>
<dbReference type="Gene3D" id="3.20.20.80">
    <property type="entry name" value="Glycosidases"/>
    <property type="match status" value="1"/>
</dbReference>
<dbReference type="EMBL" id="CP019646">
    <property type="protein sequence ID" value="AQQ71308.1"/>
    <property type="molecule type" value="Genomic_DNA"/>
</dbReference>
<evidence type="ECO:0000256" key="1">
    <source>
        <dbReference type="ARBA" id="ARBA00007806"/>
    </source>
</evidence>
<dbReference type="PANTHER" id="PTHR43863:SF2">
    <property type="entry name" value="MALTASE-GLUCOAMYLASE"/>
    <property type="match status" value="1"/>
</dbReference>
<dbReference type="AlphaFoldDB" id="A0A1Q2MFH8"/>
<dbReference type="InterPro" id="IPR038637">
    <property type="entry name" value="NPCBM_sf"/>
</dbReference>
<dbReference type="Pfam" id="PF01055">
    <property type="entry name" value="Glyco_hydro_31_2nd"/>
    <property type="match status" value="1"/>
</dbReference>
<evidence type="ECO:0000259" key="3">
    <source>
        <dbReference type="PROSITE" id="PS50022"/>
    </source>
</evidence>
<dbReference type="SUPFAM" id="SSF51011">
    <property type="entry name" value="Glycosyl hydrolase domain"/>
    <property type="match status" value="1"/>
</dbReference>
<accession>A0A1Q2MFH8</accession>
<dbReference type="Pfam" id="PF08305">
    <property type="entry name" value="NPCBM"/>
    <property type="match status" value="1"/>
</dbReference>
<dbReference type="InterPro" id="IPR000421">
    <property type="entry name" value="FA58C"/>
</dbReference>
<dbReference type="Gene3D" id="2.60.120.260">
    <property type="entry name" value="Galactose-binding domain-like"/>
    <property type="match status" value="1"/>
</dbReference>
<dbReference type="InterPro" id="IPR033403">
    <property type="entry name" value="DUF5110"/>
</dbReference>
<dbReference type="SMART" id="SM00776">
    <property type="entry name" value="NPCBM"/>
    <property type="match status" value="1"/>
</dbReference>
<sequence length="704" mass="80161">MREYTSSPQFWRLNCTYELNPLEKLLPHSADYLVWGGLVVDFADPKGFKIFADYHEKLVDQGITGFKADECDRQPLDDTTPFNYPYCSVFSSGIDGEQMTQLYGQYYQKSILSVFEKKNLRTWSDVRATGSLAAPYSFTLYSDAYSQEEYLRQLLNASFAGQLWSPEIREAATYEELISRLGMAVFAPQICINAWFVPNPLWMQFDREKNQANKFLPESERKQIIAKVRELVELRMSLLPYLYSAFAKYHFTGLPPVRALPIEFPNDLKVRNVEDQYMFGDNIMVAPVLGSRSGRTVYMPAGYNWINFDSNKLYQGGENYRVNIEPGQTPIFVRENSIIPLAEPVQNVNKDTIFEITAYVYGNDPSDFELFEDDGLSYDYEDGKFGKLRLSWVNSKQKGSVKRTGNFQNKRYKIKAFKKVDISRAADKFSALPIAKASHQNEFAYKAIDGDTNTIWKTGESQSPGQWFILDLKENQLIRGISLNCGVAGGDYPREYEIYISRYSSFKESPVAKGKARDGMVEIKFPNTFGRYIKIVQTGSDNASWWSIAELKVHSLSAVELASDIHISDLEPVKSVQQFEKMKVNKSYMNSPLQIAGTVYKKGIGTHAPSEIIYELKPEYKRFVAAVGVDDNNTGTDYQGEVIFKVYVDDQLLAESPIVAKGQNYIFDIELPCNADEIRLVVNEANEGPNFDHANWVNSGFITK</sequence>
<dbReference type="Pfam" id="PF21365">
    <property type="entry name" value="Glyco_hydro_31_3rd"/>
    <property type="match status" value="1"/>
</dbReference>
<evidence type="ECO:0000313" key="5">
    <source>
        <dbReference type="Proteomes" id="UP000188181"/>
    </source>
</evidence>
<keyword evidence="2 4" id="KW-0378">Hydrolase</keyword>
<feature type="domain" description="F5/8 type C" evidence="3">
    <location>
        <begin position="415"/>
        <end position="558"/>
    </location>
</feature>
<organism evidence="4 5">
    <name type="scientific">Limihaloglobus sulfuriphilus</name>
    <dbReference type="NCBI Taxonomy" id="1851148"/>
    <lineage>
        <taxon>Bacteria</taxon>
        <taxon>Pseudomonadati</taxon>
        <taxon>Planctomycetota</taxon>
        <taxon>Phycisphaerae</taxon>
        <taxon>Sedimentisphaerales</taxon>
        <taxon>Sedimentisphaeraceae</taxon>
        <taxon>Limihaloglobus</taxon>
    </lineage>
</organism>
<dbReference type="SUPFAM" id="SSF49785">
    <property type="entry name" value="Galactose-binding domain-like"/>
    <property type="match status" value="2"/>
</dbReference>
<dbReference type="GO" id="GO:0005975">
    <property type="term" value="P:carbohydrate metabolic process"/>
    <property type="evidence" value="ECO:0007669"/>
    <property type="project" value="InterPro"/>
</dbReference>
<dbReference type="InterPro" id="IPR048395">
    <property type="entry name" value="Glyco_hydro_31_C"/>
</dbReference>
<dbReference type="RefSeq" id="WP_146683497.1">
    <property type="nucleotide sequence ID" value="NZ_CP019646.1"/>
</dbReference>
<protein>
    <submittedName>
        <fullName evidence="4">Alpha-xylosidase</fullName>
        <ecNumber evidence="4">3.2.1.177</ecNumber>
    </submittedName>
</protein>
<keyword evidence="5" id="KW-1185">Reference proteome</keyword>
<dbReference type="InterPro" id="IPR013222">
    <property type="entry name" value="Glyco_hyd_98_carb-bd"/>
</dbReference>